<dbReference type="RefSeq" id="WP_207674827.1">
    <property type="nucleotide sequence ID" value="NZ_JAFREM010000028.1"/>
</dbReference>
<feature type="compositionally biased region" description="Basic and acidic residues" evidence="2">
    <location>
        <begin position="106"/>
        <end position="115"/>
    </location>
</feature>
<evidence type="ECO:0000313" key="4">
    <source>
        <dbReference type="EMBL" id="MBO1307835.1"/>
    </source>
</evidence>
<dbReference type="EMBL" id="JAFREM010000028">
    <property type="protein sequence ID" value="MBO1307835.1"/>
    <property type="molecule type" value="Genomic_DNA"/>
</dbReference>
<feature type="compositionally biased region" description="Polar residues" evidence="2">
    <location>
        <begin position="121"/>
        <end position="133"/>
    </location>
</feature>
<dbReference type="EC" id="3.4.21.89" evidence="1"/>
<dbReference type="GO" id="GO:0009003">
    <property type="term" value="F:signal peptidase activity"/>
    <property type="evidence" value="ECO:0007669"/>
    <property type="project" value="UniProtKB-EC"/>
</dbReference>
<keyword evidence="3" id="KW-0472">Membrane</keyword>
<accession>A0ABS3LDY4</accession>
<keyword evidence="3" id="KW-1133">Transmembrane helix</keyword>
<keyword evidence="3" id="KW-0812">Transmembrane</keyword>
<proteinExistence type="predicted"/>
<organism evidence="4 5">
    <name type="scientific">Candidatus Enterococcus moelleringii</name>
    <dbReference type="NCBI Taxonomy" id="2815325"/>
    <lineage>
        <taxon>Bacteria</taxon>
        <taxon>Bacillati</taxon>
        <taxon>Bacillota</taxon>
        <taxon>Bacilli</taxon>
        <taxon>Lactobacillales</taxon>
        <taxon>Enterococcaceae</taxon>
        <taxon>Enterococcus</taxon>
    </lineage>
</organism>
<dbReference type="NCBIfam" id="TIGR02228">
    <property type="entry name" value="sigpep_I_arch"/>
    <property type="match status" value="1"/>
</dbReference>
<keyword evidence="5" id="KW-1185">Reference proteome</keyword>
<evidence type="ECO:0000256" key="1">
    <source>
        <dbReference type="NCBIfam" id="TIGR02228"/>
    </source>
</evidence>
<feature type="transmembrane region" description="Helical" evidence="3">
    <location>
        <begin position="143"/>
        <end position="165"/>
    </location>
</feature>
<reference evidence="4 5" key="1">
    <citation type="submission" date="2021-03" db="EMBL/GenBank/DDBJ databases">
        <title>Enterococcal diversity collection.</title>
        <authorList>
            <person name="Gilmore M.S."/>
            <person name="Schwartzman J."/>
            <person name="Van Tyne D."/>
            <person name="Martin M."/>
            <person name="Earl A.M."/>
            <person name="Manson A.L."/>
            <person name="Straub T."/>
            <person name="Salamzade R."/>
            <person name="Saavedra J."/>
            <person name="Lebreton F."/>
            <person name="Prichula J."/>
            <person name="Schaufler K."/>
            <person name="Gaca A."/>
            <person name="Sgardioli B."/>
            <person name="Wagenaar J."/>
            <person name="Strong T."/>
        </authorList>
    </citation>
    <scope>NUCLEOTIDE SEQUENCE [LARGE SCALE GENOMIC DNA]</scope>
    <source>
        <strain evidence="4 5">669A</strain>
    </source>
</reference>
<name>A0ABS3LDY4_9ENTE</name>
<evidence type="ECO:0000256" key="2">
    <source>
        <dbReference type="SAM" id="MobiDB-lite"/>
    </source>
</evidence>
<feature type="region of interest" description="Disordered" evidence="2">
    <location>
        <begin position="1"/>
        <end position="133"/>
    </location>
</feature>
<sequence length="328" mass="38358">MTRPSEDRRRAYREPPPRYRPSEDPEFRRSPSNQRPTRRYREEREEDDYYYEQQERRPPRQEYPRQEYPRSYDEPRRRPQPVERGYYDAPPQQRRPVRNPAGRPPYESRGRERPPSRPRPVNTSNSNPMQQAKKTTNRKIFSFFYNLIFYTITIGILMTAIMFAFSSNNNASILGYRFYNVLTSSMKPSEDSPPGGFDAGAITIVKMIDGSDAEVGDIVTYVVGDDGNYLTHRLVERIGEMEGKEGNYVITKGDANRSNDPPINEERIMGKVLFAIPKLGIAIEFIRAQFWPCLVCMLSIFGFFIVLKAYLFSDEDVKKTNMKQVQHF</sequence>
<comment type="caution">
    <text evidence="4">The sequence shown here is derived from an EMBL/GenBank/DDBJ whole genome shotgun (WGS) entry which is preliminary data.</text>
</comment>
<gene>
    <name evidence="4" type="ORF">JZO70_16795</name>
</gene>
<dbReference type="CDD" id="cd06530">
    <property type="entry name" value="S26_SPase_I"/>
    <property type="match status" value="1"/>
</dbReference>
<dbReference type="Proteomes" id="UP000664601">
    <property type="component" value="Unassembled WGS sequence"/>
</dbReference>
<dbReference type="InterPro" id="IPR019533">
    <property type="entry name" value="Peptidase_S26"/>
</dbReference>
<feature type="compositionally biased region" description="Basic and acidic residues" evidence="2">
    <location>
        <begin position="53"/>
        <end position="81"/>
    </location>
</feature>
<evidence type="ECO:0000313" key="5">
    <source>
        <dbReference type="Proteomes" id="UP000664601"/>
    </source>
</evidence>
<protein>
    <recommendedName>
        <fullName evidence="1">Signal peptidase I</fullName>
        <ecNumber evidence="1">3.4.21.89</ecNumber>
    </recommendedName>
</protein>
<evidence type="ECO:0000256" key="3">
    <source>
        <dbReference type="SAM" id="Phobius"/>
    </source>
</evidence>
<dbReference type="InterPro" id="IPR001733">
    <property type="entry name" value="Peptidase_S26B"/>
</dbReference>
<keyword evidence="4" id="KW-0378">Hydrolase</keyword>
<feature type="transmembrane region" description="Helical" evidence="3">
    <location>
        <begin position="289"/>
        <end position="312"/>
    </location>
</feature>
<feature type="compositionally biased region" description="Basic and acidic residues" evidence="2">
    <location>
        <begin position="1"/>
        <end position="29"/>
    </location>
</feature>